<organism evidence="3 4">
    <name type="scientific">Mobilicoccus caccae</name>
    <dbReference type="NCBI Taxonomy" id="1859295"/>
    <lineage>
        <taxon>Bacteria</taxon>
        <taxon>Bacillati</taxon>
        <taxon>Actinomycetota</taxon>
        <taxon>Actinomycetes</taxon>
        <taxon>Micrococcales</taxon>
        <taxon>Dermatophilaceae</taxon>
        <taxon>Mobilicoccus</taxon>
    </lineage>
</organism>
<accession>A0ABQ6IUW1</accession>
<proteinExistence type="predicted"/>
<dbReference type="PANTHER" id="PTHR43540:SF6">
    <property type="entry name" value="ISOCHORISMATASE-LIKE DOMAIN-CONTAINING PROTEIN"/>
    <property type="match status" value="1"/>
</dbReference>
<dbReference type="Proteomes" id="UP001157126">
    <property type="component" value="Unassembled WGS sequence"/>
</dbReference>
<protein>
    <submittedName>
        <fullName evidence="3">Isochorismatase</fullName>
    </submittedName>
</protein>
<dbReference type="InterPro" id="IPR050272">
    <property type="entry name" value="Isochorismatase-like_hydrls"/>
</dbReference>
<dbReference type="SUPFAM" id="SSF52499">
    <property type="entry name" value="Isochorismatase-like hydrolases"/>
    <property type="match status" value="1"/>
</dbReference>
<dbReference type="Gene3D" id="3.40.50.850">
    <property type="entry name" value="Isochorismatase-like"/>
    <property type="match status" value="1"/>
</dbReference>
<evidence type="ECO:0000259" key="2">
    <source>
        <dbReference type="Pfam" id="PF00857"/>
    </source>
</evidence>
<sequence>MTSPRRALILVDVQQEYFDGPLAISYPPREESLANILRAVDVAEEAGLPIAVVRHEAPEGFPVFAAGSEGQQLHPELAARVTDSWKQVTKSVASVFPETDLAEWVRENEIDVVTLVGYMTNNCILGTAADAEPRGIAVEVLSDATGAVALSNSAGSVDARQVHEAIMTLLNSNFAAVATTAAWRSAVAEGTAPAGSDLVSSATGR</sequence>
<evidence type="ECO:0000313" key="4">
    <source>
        <dbReference type="Proteomes" id="UP001157126"/>
    </source>
</evidence>
<dbReference type="RefSeq" id="WP_284304183.1">
    <property type="nucleotide sequence ID" value="NZ_BSUO01000001.1"/>
</dbReference>
<gene>
    <name evidence="3" type="ORF">GCM10025883_25290</name>
</gene>
<dbReference type="InterPro" id="IPR036380">
    <property type="entry name" value="Isochorismatase-like_sf"/>
</dbReference>
<comment type="caution">
    <text evidence="3">The sequence shown here is derived from an EMBL/GenBank/DDBJ whole genome shotgun (WGS) entry which is preliminary data.</text>
</comment>
<keyword evidence="4" id="KW-1185">Reference proteome</keyword>
<evidence type="ECO:0000256" key="1">
    <source>
        <dbReference type="ARBA" id="ARBA00022801"/>
    </source>
</evidence>
<feature type="domain" description="Isochorismatase-like" evidence="2">
    <location>
        <begin position="7"/>
        <end position="181"/>
    </location>
</feature>
<dbReference type="PANTHER" id="PTHR43540">
    <property type="entry name" value="PEROXYUREIDOACRYLATE/UREIDOACRYLATE AMIDOHYDROLASE-RELATED"/>
    <property type="match status" value="1"/>
</dbReference>
<dbReference type="Pfam" id="PF00857">
    <property type="entry name" value="Isochorismatase"/>
    <property type="match status" value="1"/>
</dbReference>
<reference evidence="4" key="1">
    <citation type="journal article" date="2019" name="Int. J. Syst. Evol. Microbiol.">
        <title>The Global Catalogue of Microorganisms (GCM) 10K type strain sequencing project: providing services to taxonomists for standard genome sequencing and annotation.</title>
        <authorList>
            <consortium name="The Broad Institute Genomics Platform"/>
            <consortium name="The Broad Institute Genome Sequencing Center for Infectious Disease"/>
            <person name="Wu L."/>
            <person name="Ma J."/>
        </authorList>
    </citation>
    <scope>NUCLEOTIDE SEQUENCE [LARGE SCALE GENOMIC DNA]</scope>
    <source>
        <strain evidence="4">NBRC 113072</strain>
    </source>
</reference>
<dbReference type="InterPro" id="IPR000868">
    <property type="entry name" value="Isochorismatase-like_dom"/>
</dbReference>
<name>A0ABQ6IUW1_9MICO</name>
<dbReference type="EMBL" id="BSUO01000001">
    <property type="protein sequence ID" value="GMA40484.1"/>
    <property type="molecule type" value="Genomic_DNA"/>
</dbReference>
<keyword evidence="1" id="KW-0378">Hydrolase</keyword>
<evidence type="ECO:0000313" key="3">
    <source>
        <dbReference type="EMBL" id="GMA40484.1"/>
    </source>
</evidence>